<dbReference type="Proteomes" id="UP000005143">
    <property type="component" value="Unassembled WGS sequence"/>
</dbReference>
<sequence length="140" mass="15614">MSTHPSHGHRDGRWRPIVVHGRHDGRPPLDVRVRAMLERRDRMRLADGLELMIVHAQRPEGILSARIPVVPSQVLDAREVLEDIERVLRSDVQIDPRGTALVRALLVDGAGPAYVGGRRGALHEAALEARNALIPYRWAG</sequence>
<keyword evidence="2" id="KW-1185">Reference proteome</keyword>
<organism evidence="1 2">
    <name type="scientific">Patulibacter medicamentivorans</name>
    <dbReference type="NCBI Taxonomy" id="1097667"/>
    <lineage>
        <taxon>Bacteria</taxon>
        <taxon>Bacillati</taxon>
        <taxon>Actinomycetota</taxon>
        <taxon>Thermoleophilia</taxon>
        <taxon>Solirubrobacterales</taxon>
        <taxon>Patulibacteraceae</taxon>
        <taxon>Patulibacter</taxon>
    </lineage>
</organism>
<reference evidence="1 2" key="1">
    <citation type="journal article" date="2013" name="Biodegradation">
        <title>Quantitative proteomic analysis of ibuprofen-degrading Patulibacter sp. strain I11.</title>
        <authorList>
            <person name="Almeida B."/>
            <person name="Kjeldal H."/>
            <person name="Lolas I."/>
            <person name="Knudsen A.D."/>
            <person name="Carvalho G."/>
            <person name="Nielsen K.L."/>
            <person name="Barreto Crespo M.T."/>
            <person name="Stensballe A."/>
            <person name="Nielsen J.L."/>
        </authorList>
    </citation>
    <scope>NUCLEOTIDE SEQUENCE [LARGE SCALE GENOMIC DNA]</scope>
    <source>
        <strain evidence="1 2">I11</strain>
    </source>
</reference>
<accession>H0E5T5</accession>
<name>H0E5T5_9ACTN</name>
<gene>
    <name evidence="1" type="ORF">PAI11_21840</name>
</gene>
<evidence type="ECO:0000313" key="2">
    <source>
        <dbReference type="Proteomes" id="UP000005143"/>
    </source>
</evidence>
<comment type="caution">
    <text evidence="1">The sequence shown here is derived from an EMBL/GenBank/DDBJ whole genome shotgun (WGS) entry which is preliminary data.</text>
</comment>
<protein>
    <submittedName>
        <fullName evidence="1">Uncharacterized protein</fullName>
    </submittedName>
</protein>
<dbReference type="AlphaFoldDB" id="H0E5T5"/>
<dbReference type="OrthoDB" id="4630055at2"/>
<proteinExistence type="predicted"/>
<dbReference type="EMBL" id="AGUD01000194">
    <property type="protein sequence ID" value="EHN10955.1"/>
    <property type="molecule type" value="Genomic_DNA"/>
</dbReference>
<dbReference type="RefSeq" id="WP_007574817.1">
    <property type="nucleotide sequence ID" value="NZ_AGUD01000194.1"/>
</dbReference>
<evidence type="ECO:0000313" key="1">
    <source>
        <dbReference type="EMBL" id="EHN10955.1"/>
    </source>
</evidence>